<dbReference type="InterPro" id="IPR011990">
    <property type="entry name" value="TPR-like_helical_dom_sf"/>
</dbReference>
<protein>
    <submittedName>
        <fullName evidence="1">Uncharacterized protein</fullName>
    </submittedName>
</protein>
<dbReference type="SUPFAM" id="SSF81901">
    <property type="entry name" value="HCP-like"/>
    <property type="match status" value="1"/>
</dbReference>
<evidence type="ECO:0000313" key="2">
    <source>
        <dbReference type="Proteomes" id="UP001470230"/>
    </source>
</evidence>
<organism evidence="1 2">
    <name type="scientific">Tritrichomonas musculus</name>
    <dbReference type="NCBI Taxonomy" id="1915356"/>
    <lineage>
        <taxon>Eukaryota</taxon>
        <taxon>Metamonada</taxon>
        <taxon>Parabasalia</taxon>
        <taxon>Tritrichomonadida</taxon>
        <taxon>Tritrichomonadidae</taxon>
        <taxon>Tritrichomonas</taxon>
    </lineage>
</organism>
<accession>A0ABR2KME7</accession>
<dbReference type="EMBL" id="JAPFFF010000004">
    <property type="protein sequence ID" value="KAK8892328.1"/>
    <property type="molecule type" value="Genomic_DNA"/>
</dbReference>
<sequence length="120" mass="14744">MRSDKQYIQDFRFLKHAYNKNNSFEQNIDEMIHKLTIWFYEDSKFVFCMYGYFYMMGKILNMDTEKAIHYLSLSAQQNYAPAQHNLGLIYYDEVHNKKDVKKSDTLFNTCFRTRIIYWRE</sequence>
<dbReference type="Gene3D" id="1.25.40.10">
    <property type="entry name" value="Tetratricopeptide repeat domain"/>
    <property type="match status" value="1"/>
</dbReference>
<comment type="caution">
    <text evidence="1">The sequence shown here is derived from an EMBL/GenBank/DDBJ whole genome shotgun (WGS) entry which is preliminary data.</text>
</comment>
<proteinExistence type="predicted"/>
<evidence type="ECO:0000313" key="1">
    <source>
        <dbReference type="EMBL" id="KAK8892328.1"/>
    </source>
</evidence>
<name>A0ABR2KME7_9EUKA</name>
<gene>
    <name evidence="1" type="ORF">M9Y10_029554</name>
</gene>
<keyword evidence="2" id="KW-1185">Reference proteome</keyword>
<dbReference type="Proteomes" id="UP001470230">
    <property type="component" value="Unassembled WGS sequence"/>
</dbReference>
<reference evidence="1 2" key="1">
    <citation type="submission" date="2024-04" db="EMBL/GenBank/DDBJ databases">
        <title>Tritrichomonas musculus Genome.</title>
        <authorList>
            <person name="Alves-Ferreira E."/>
            <person name="Grigg M."/>
            <person name="Lorenzi H."/>
            <person name="Galac M."/>
        </authorList>
    </citation>
    <scope>NUCLEOTIDE SEQUENCE [LARGE SCALE GENOMIC DNA]</scope>
    <source>
        <strain evidence="1 2">EAF2021</strain>
    </source>
</reference>